<dbReference type="SUPFAM" id="SSF51735">
    <property type="entry name" value="NAD(P)-binding Rossmann-fold domains"/>
    <property type="match status" value="1"/>
</dbReference>
<feature type="domain" description="Alcohol dehydrogenase-like N-terminal" evidence="6">
    <location>
        <begin position="35"/>
        <end position="106"/>
    </location>
</feature>
<dbReference type="Gene3D" id="3.40.50.720">
    <property type="entry name" value="NAD(P)-binding Rossmann-like Domain"/>
    <property type="match status" value="1"/>
</dbReference>
<name>A0ABR1X4N7_9PEZI</name>
<dbReference type="InterPro" id="IPR013154">
    <property type="entry name" value="ADH-like_N"/>
</dbReference>
<dbReference type="GeneID" id="92042708"/>
<keyword evidence="8" id="KW-1185">Reference proteome</keyword>
<dbReference type="CDD" id="cd05188">
    <property type="entry name" value="MDR"/>
    <property type="match status" value="1"/>
</dbReference>
<dbReference type="PANTHER" id="PTHR43350">
    <property type="entry name" value="NAD-DEPENDENT ALCOHOL DEHYDROGENASE"/>
    <property type="match status" value="1"/>
</dbReference>
<dbReference type="EMBL" id="JAQQWN010000004">
    <property type="protein sequence ID" value="KAK8090372.1"/>
    <property type="molecule type" value="Genomic_DNA"/>
</dbReference>
<dbReference type="RefSeq" id="XP_066673266.1">
    <property type="nucleotide sequence ID" value="XM_066809648.1"/>
</dbReference>
<evidence type="ECO:0000313" key="7">
    <source>
        <dbReference type="EMBL" id="KAK8090372.1"/>
    </source>
</evidence>
<sequence>MASIPYIPSHHQALILTSTEIGLELKTVPTPTPGRGTVLVRVEAASVISYHRDIFSGARNYPLPSPTQDGGLGFAGGFSAVGRVAAVGPDATLLAPGQLVFADCVIRARDDPARVFYLVGVSAGDTDGSRHLANRVWRDGATSPCPLENCLPLDEHRLCGQLGYSAADLAYASYLGVAFGGLRDIRLEPGETLVVCPATGGFGGAGVLTAVAMGARVLAMGRNEAELARLRARVAVTFTAGNSCVETVRITGDAEADAQALVAAAGGAPVDAVLDLTPPQAAGNSTHLRGAMRALRRGGRVSLMGMTADFGDRAIAAKNLTLKGKVMYEREDLVQFVKMLEAGLFPHNVQGGNSGKVEGNRFVDTMVFRLDQAKEALDAAAEHTGLGIHVVFTP</sequence>
<protein>
    <submittedName>
        <fullName evidence="7">GroES-like protein</fullName>
    </submittedName>
</protein>
<evidence type="ECO:0000256" key="3">
    <source>
        <dbReference type="ARBA" id="ARBA00022723"/>
    </source>
</evidence>
<dbReference type="SUPFAM" id="SSF50129">
    <property type="entry name" value="GroES-like"/>
    <property type="match status" value="1"/>
</dbReference>
<accession>A0ABR1X4N7</accession>
<dbReference type="Pfam" id="PF08240">
    <property type="entry name" value="ADH_N"/>
    <property type="match status" value="1"/>
</dbReference>
<evidence type="ECO:0000256" key="1">
    <source>
        <dbReference type="ARBA" id="ARBA00001947"/>
    </source>
</evidence>
<dbReference type="InterPro" id="IPR036291">
    <property type="entry name" value="NAD(P)-bd_dom_sf"/>
</dbReference>
<evidence type="ECO:0000256" key="5">
    <source>
        <dbReference type="ARBA" id="ARBA00023002"/>
    </source>
</evidence>
<evidence type="ECO:0000256" key="4">
    <source>
        <dbReference type="ARBA" id="ARBA00022833"/>
    </source>
</evidence>
<keyword evidence="5" id="KW-0560">Oxidoreductase</keyword>
<gene>
    <name evidence="7" type="ORF">PG997_005333</name>
</gene>
<dbReference type="Gene3D" id="3.90.180.10">
    <property type="entry name" value="Medium-chain alcohol dehydrogenases, catalytic domain"/>
    <property type="match status" value="1"/>
</dbReference>
<evidence type="ECO:0000256" key="2">
    <source>
        <dbReference type="ARBA" id="ARBA00008072"/>
    </source>
</evidence>
<comment type="similarity">
    <text evidence="2">Belongs to the zinc-containing alcohol dehydrogenase family.</text>
</comment>
<proteinExistence type="inferred from homology"/>
<dbReference type="PANTHER" id="PTHR43350:SF17">
    <property type="entry name" value="NAD-DEPENDENT ALCOHOL DEHYDROGENASE"/>
    <property type="match status" value="1"/>
</dbReference>
<comment type="caution">
    <text evidence="7">The sequence shown here is derived from an EMBL/GenBank/DDBJ whole genome shotgun (WGS) entry which is preliminary data.</text>
</comment>
<keyword evidence="3" id="KW-0479">Metal-binding</keyword>
<evidence type="ECO:0000313" key="8">
    <source>
        <dbReference type="Proteomes" id="UP001433268"/>
    </source>
</evidence>
<evidence type="ECO:0000259" key="6">
    <source>
        <dbReference type="Pfam" id="PF08240"/>
    </source>
</evidence>
<organism evidence="7 8">
    <name type="scientific">Apiospora hydei</name>
    <dbReference type="NCBI Taxonomy" id="1337664"/>
    <lineage>
        <taxon>Eukaryota</taxon>
        <taxon>Fungi</taxon>
        <taxon>Dikarya</taxon>
        <taxon>Ascomycota</taxon>
        <taxon>Pezizomycotina</taxon>
        <taxon>Sordariomycetes</taxon>
        <taxon>Xylariomycetidae</taxon>
        <taxon>Amphisphaeriales</taxon>
        <taxon>Apiosporaceae</taxon>
        <taxon>Apiospora</taxon>
    </lineage>
</organism>
<comment type="cofactor">
    <cofactor evidence="1">
        <name>Zn(2+)</name>
        <dbReference type="ChEBI" id="CHEBI:29105"/>
    </cofactor>
</comment>
<dbReference type="Proteomes" id="UP001433268">
    <property type="component" value="Unassembled WGS sequence"/>
</dbReference>
<reference evidence="7 8" key="1">
    <citation type="submission" date="2023-01" db="EMBL/GenBank/DDBJ databases">
        <title>Analysis of 21 Apiospora genomes using comparative genomics revels a genus with tremendous synthesis potential of carbohydrate active enzymes and secondary metabolites.</title>
        <authorList>
            <person name="Sorensen T."/>
        </authorList>
    </citation>
    <scope>NUCLEOTIDE SEQUENCE [LARGE SCALE GENOMIC DNA]</scope>
    <source>
        <strain evidence="7 8">CBS 114990</strain>
    </source>
</reference>
<keyword evidence="4" id="KW-0862">Zinc</keyword>
<dbReference type="InterPro" id="IPR011032">
    <property type="entry name" value="GroES-like_sf"/>
</dbReference>